<name>A0A3E0H5D8_9PSEU</name>
<keyword evidence="2" id="KW-1185">Reference proteome</keyword>
<accession>A0A3E0H5D8</accession>
<evidence type="ECO:0000313" key="1">
    <source>
        <dbReference type="EMBL" id="REH38133.1"/>
    </source>
</evidence>
<gene>
    <name evidence="1" type="ORF">BCF44_114158</name>
</gene>
<proteinExistence type="predicted"/>
<sequence length="82" mass="8479">MYVVAALATAVLAEVDGHAAESARRLGAVDGWLHKAGVILDPDDAEEREALRDRLVGQLGADAFAVAGNAGAELDLPELLSN</sequence>
<reference evidence="1 2" key="1">
    <citation type="submission" date="2018-08" db="EMBL/GenBank/DDBJ databases">
        <title>Genomic Encyclopedia of Archaeal and Bacterial Type Strains, Phase II (KMG-II): from individual species to whole genera.</title>
        <authorList>
            <person name="Goeker M."/>
        </authorList>
    </citation>
    <scope>NUCLEOTIDE SEQUENCE [LARGE SCALE GENOMIC DNA]</scope>
    <source>
        <strain evidence="1 2">DSM 45791</strain>
    </source>
</reference>
<protein>
    <submittedName>
        <fullName evidence="1">Uncharacterized protein</fullName>
    </submittedName>
</protein>
<dbReference type="RefSeq" id="WP_116178992.1">
    <property type="nucleotide sequence ID" value="NZ_CP144375.1"/>
</dbReference>
<dbReference type="AlphaFoldDB" id="A0A3E0H5D8"/>
<dbReference type="EMBL" id="QUNO01000014">
    <property type="protein sequence ID" value="REH38133.1"/>
    <property type="molecule type" value="Genomic_DNA"/>
</dbReference>
<comment type="caution">
    <text evidence="1">The sequence shown here is derived from an EMBL/GenBank/DDBJ whole genome shotgun (WGS) entry which is preliminary data.</text>
</comment>
<dbReference type="Proteomes" id="UP000256269">
    <property type="component" value="Unassembled WGS sequence"/>
</dbReference>
<evidence type="ECO:0000313" key="2">
    <source>
        <dbReference type="Proteomes" id="UP000256269"/>
    </source>
</evidence>
<organism evidence="1 2">
    <name type="scientific">Kutzneria buriramensis</name>
    <dbReference type="NCBI Taxonomy" id="1045776"/>
    <lineage>
        <taxon>Bacteria</taxon>
        <taxon>Bacillati</taxon>
        <taxon>Actinomycetota</taxon>
        <taxon>Actinomycetes</taxon>
        <taxon>Pseudonocardiales</taxon>
        <taxon>Pseudonocardiaceae</taxon>
        <taxon>Kutzneria</taxon>
    </lineage>
</organism>